<organism evidence="2 3">
    <name type="scientific">Helicobacter bizzozeronii (strain CIII-1)</name>
    <dbReference type="NCBI Taxonomy" id="1002804"/>
    <lineage>
        <taxon>Bacteria</taxon>
        <taxon>Pseudomonadati</taxon>
        <taxon>Campylobacterota</taxon>
        <taxon>Epsilonproteobacteria</taxon>
        <taxon>Campylobacterales</taxon>
        <taxon>Helicobacteraceae</taxon>
        <taxon>Helicobacter</taxon>
    </lineage>
</organism>
<keyword evidence="3" id="KW-1185">Reference proteome</keyword>
<accession>F8KTE3</accession>
<dbReference type="KEGG" id="hbi:HBZC1_11080"/>
<sequence>MVCSMPNVPKLRDARPKRELNTLNPLQAGDGTPHYWAR</sequence>
<proteinExistence type="predicted"/>
<gene>
    <name evidence="2" type="ordered locus">HBZC1_11080</name>
</gene>
<reference evidence="2 3" key="1">
    <citation type="journal article" date="2011" name="J. Bacteriol.">
        <title>Genome sequence of Helicobacter bizzozeronii strain CIII-1, an isolate from human gastric mucosa.</title>
        <authorList>
            <person name="Schott T."/>
            <person name="Rossi M."/>
            <person name="Hanninen M.L."/>
        </authorList>
    </citation>
    <scope>NUCLEOTIDE SEQUENCE [LARGE SCALE GENOMIC DNA]</scope>
    <source>
        <strain evidence="2 3">CIII-1</strain>
    </source>
</reference>
<dbReference type="HOGENOM" id="CLU_3328635_0_0_7"/>
<feature type="region of interest" description="Disordered" evidence="1">
    <location>
        <begin position="1"/>
        <end position="38"/>
    </location>
</feature>
<dbReference type="AlphaFoldDB" id="F8KTE3"/>
<feature type="compositionally biased region" description="Basic and acidic residues" evidence="1">
    <location>
        <begin position="10"/>
        <end position="20"/>
    </location>
</feature>
<evidence type="ECO:0000256" key="1">
    <source>
        <dbReference type="SAM" id="MobiDB-lite"/>
    </source>
</evidence>
<evidence type="ECO:0000313" key="3">
    <source>
        <dbReference type="Proteomes" id="UP000008387"/>
    </source>
</evidence>
<protein>
    <submittedName>
        <fullName evidence="2">Uncharacterized protein</fullName>
    </submittedName>
</protein>
<dbReference type="EMBL" id="FR871757">
    <property type="protein sequence ID" value="CCB80094.1"/>
    <property type="molecule type" value="Genomic_DNA"/>
</dbReference>
<name>F8KTE3_HELBC</name>
<dbReference type="Proteomes" id="UP000008387">
    <property type="component" value="Chromosome"/>
</dbReference>
<evidence type="ECO:0000313" key="2">
    <source>
        <dbReference type="EMBL" id="CCB80094.1"/>
    </source>
</evidence>